<dbReference type="OrthoDB" id="5431160at2"/>
<dbReference type="InterPro" id="IPR011576">
    <property type="entry name" value="Pyridox_Oxase_N"/>
</dbReference>
<protein>
    <submittedName>
        <fullName evidence="2">General stress protein 26</fullName>
    </submittedName>
</protein>
<evidence type="ECO:0000313" key="3">
    <source>
        <dbReference type="Proteomes" id="UP000028868"/>
    </source>
</evidence>
<dbReference type="Pfam" id="PF01243">
    <property type="entry name" value="PNPOx_N"/>
    <property type="match status" value="1"/>
</dbReference>
<dbReference type="Proteomes" id="UP000028868">
    <property type="component" value="Unassembled WGS sequence"/>
</dbReference>
<gene>
    <name evidence="2" type="primary">ydaG</name>
    <name evidence="2" type="ORF">BN983_03843</name>
</gene>
<dbReference type="RefSeq" id="WP_035511270.1">
    <property type="nucleotide sequence ID" value="NZ_CCDH010000006.1"/>
</dbReference>
<dbReference type="AlphaFoldDB" id="A0A024PAN6"/>
<dbReference type="EMBL" id="CCDI010000006">
    <property type="protein sequence ID" value="CDQ25497.1"/>
    <property type="molecule type" value="Genomic_DNA"/>
</dbReference>
<dbReference type="SUPFAM" id="SSF50475">
    <property type="entry name" value="FMN-binding split barrel"/>
    <property type="match status" value="1"/>
</dbReference>
<evidence type="ECO:0000313" key="2">
    <source>
        <dbReference type="EMBL" id="CDQ25497.1"/>
    </source>
</evidence>
<keyword evidence="3" id="KW-1185">Reference proteome</keyword>
<reference evidence="2 3" key="2">
    <citation type="submission" date="2014-05" db="EMBL/GenBank/DDBJ databases">
        <title>Draft genome sequence of Halobacillus karajensis HK-03.</title>
        <authorList>
            <person name="Khelaifia S."/>
            <person name="Croce O."/>
            <person name="Lagier J.C."/>
            <person name="Raoult D."/>
        </authorList>
    </citation>
    <scope>NUCLEOTIDE SEQUENCE [LARGE SCALE GENOMIC DNA]</scope>
    <source>
        <strain evidence="2 3">HD-03</strain>
    </source>
</reference>
<name>A0A024PAN6_9BACI</name>
<feature type="domain" description="Pyridoxamine 5'-phosphate oxidase N-terminal" evidence="1">
    <location>
        <begin position="6"/>
        <end position="129"/>
    </location>
</feature>
<proteinExistence type="predicted"/>
<dbReference type="InterPro" id="IPR052917">
    <property type="entry name" value="Stress-Dev_Protein"/>
</dbReference>
<dbReference type="PANTHER" id="PTHR34818:SF1">
    <property type="entry name" value="PROTEIN BLI-3"/>
    <property type="match status" value="1"/>
</dbReference>
<dbReference type="Gene3D" id="2.30.110.10">
    <property type="entry name" value="Electron Transport, Fmn-binding Protein, Chain A"/>
    <property type="match status" value="1"/>
</dbReference>
<organism evidence="2 3">
    <name type="scientific">Halobacillus karajensis</name>
    <dbReference type="NCBI Taxonomy" id="195088"/>
    <lineage>
        <taxon>Bacteria</taxon>
        <taxon>Bacillati</taxon>
        <taxon>Bacillota</taxon>
        <taxon>Bacilli</taxon>
        <taxon>Bacillales</taxon>
        <taxon>Bacillaceae</taxon>
        <taxon>Halobacillus</taxon>
    </lineage>
</organism>
<accession>A0A024PAN6</accession>
<dbReference type="PANTHER" id="PTHR34818">
    <property type="entry name" value="PROTEIN BLI-3"/>
    <property type="match status" value="1"/>
</dbReference>
<comment type="caution">
    <text evidence="2">The sequence shown here is derived from an EMBL/GenBank/DDBJ whole genome shotgun (WGS) entry which is preliminary data.</text>
</comment>
<reference evidence="3" key="1">
    <citation type="submission" date="2014-03" db="EMBL/GenBank/DDBJ databases">
        <authorList>
            <person name="Urmite Genomes U."/>
        </authorList>
    </citation>
    <scope>NUCLEOTIDE SEQUENCE [LARGE SCALE GENOMIC DNA]</scope>
    <source>
        <strain evidence="3">HD-03</strain>
    </source>
</reference>
<dbReference type="InterPro" id="IPR012349">
    <property type="entry name" value="Split_barrel_FMN-bd"/>
</dbReference>
<sequence length="141" mass="16964">MNQEELKKRIHEVMEKHKIGTLATVKNNKPHTRYMTFWNDEDFNFYTPTNRETHKADEIDANPHVHILIGYEGEGFGDTYLEVEGQAKIREDQQMKDKLWKDHMDRWFDGKEDPEYVVLEIMPERIRYMNQGHQTPEELDL</sequence>
<evidence type="ECO:0000259" key="1">
    <source>
        <dbReference type="Pfam" id="PF01243"/>
    </source>
</evidence>